<dbReference type="EMBL" id="SSTE01016227">
    <property type="protein sequence ID" value="KAA0041834.1"/>
    <property type="molecule type" value="Genomic_DNA"/>
</dbReference>
<sequence>MDRQTFAILCHLLRTIAGLLLAEIVDVEKMVVKFVHVLAHNVKNCVIQRKFVWSDETVSQHFNLVLLVVLRLHDELIKKQVPVTNNCTDQRLKCFEVNMAIKIVLRSKRLRGKLPLMYSASATQKRFCIRPGRLERIQSRLVDCKCQREYFNMKHSSVRNVIERAFGVLKGCWAILNGKLYYPLQVQCCTILACCLLHNLINREMTNCEDIVDVDEGDSAYVTTTL</sequence>
<reference evidence="13 14" key="1">
    <citation type="submission" date="2019-08" db="EMBL/GenBank/DDBJ databases">
        <title>Draft genome sequences of two oriental melons (Cucumis melo L. var makuwa).</title>
        <authorList>
            <person name="Kwon S.-Y."/>
        </authorList>
    </citation>
    <scope>NUCLEOTIDE SEQUENCE [LARGE SCALE GENOMIC DNA]</scope>
    <source>
        <strain evidence="14">cv. Chang Bougi</strain>
        <strain evidence="13">cv. SW 3</strain>
        <tissue evidence="11">Leaf</tissue>
    </source>
</reference>
<evidence type="ECO:0000259" key="10">
    <source>
        <dbReference type="Pfam" id="PF26138"/>
    </source>
</evidence>
<feature type="chain" id="PRO_5042722028" evidence="8">
    <location>
        <begin position="23"/>
        <end position="226"/>
    </location>
</feature>
<evidence type="ECO:0000256" key="5">
    <source>
        <dbReference type="ARBA" id="ARBA00022723"/>
    </source>
</evidence>
<feature type="domain" description="DDE Tnp4" evidence="9">
    <location>
        <begin position="147"/>
        <end position="199"/>
    </location>
</feature>
<gene>
    <name evidence="12" type="ORF">E5676_scaffold83G00240</name>
    <name evidence="11" type="ORF">E6C27_scaffold67G002130</name>
</gene>
<keyword evidence="5" id="KW-0479">Metal-binding</keyword>
<dbReference type="PANTHER" id="PTHR22930">
    <property type="match status" value="1"/>
</dbReference>
<comment type="caution">
    <text evidence="11">The sequence shown here is derived from an EMBL/GenBank/DDBJ whole genome shotgun (WGS) entry which is preliminary data.</text>
</comment>
<evidence type="ECO:0000256" key="2">
    <source>
        <dbReference type="ARBA" id="ARBA00004123"/>
    </source>
</evidence>
<dbReference type="InterPro" id="IPR027806">
    <property type="entry name" value="HARBI1_dom"/>
</dbReference>
<keyword evidence="8" id="KW-0732">Signal</keyword>
<evidence type="ECO:0000313" key="12">
    <source>
        <dbReference type="EMBL" id="TYK05355.1"/>
    </source>
</evidence>
<evidence type="ECO:0000256" key="1">
    <source>
        <dbReference type="ARBA" id="ARBA00001968"/>
    </source>
</evidence>
<dbReference type="Proteomes" id="UP000321393">
    <property type="component" value="Unassembled WGS sequence"/>
</dbReference>
<evidence type="ECO:0000313" key="13">
    <source>
        <dbReference type="Proteomes" id="UP000321393"/>
    </source>
</evidence>
<dbReference type="InterPro" id="IPR058353">
    <property type="entry name" value="DUF8040"/>
</dbReference>
<dbReference type="OrthoDB" id="1851308at2759"/>
<accession>A0A5A7TEH4</accession>
<dbReference type="GO" id="GO:0046872">
    <property type="term" value="F:metal ion binding"/>
    <property type="evidence" value="ECO:0007669"/>
    <property type="project" value="UniProtKB-KW"/>
</dbReference>
<evidence type="ECO:0000256" key="4">
    <source>
        <dbReference type="ARBA" id="ARBA00022722"/>
    </source>
</evidence>
<keyword evidence="7" id="KW-0539">Nucleus</keyword>
<feature type="signal peptide" evidence="8">
    <location>
        <begin position="1"/>
        <end position="22"/>
    </location>
</feature>
<feature type="domain" description="DUF8040" evidence="10">
    <location>
        <begin position="1"/>
        <end position="70"/>
    </location>
</feature>
<dbReference type="GO" id="GO:0016787">
    <property type="term" value="F:hydrolase activity"/>
    <property type="evidence" value="ECO:0007669"/>
    <property type="project" value="UniProtKB-KW"/>
</dbReference>
<evidence type="ECO:0000259" key="9">
    <source>
        <dbReference type="Pfam" id="PF13359"/>
    </source>
</evidence>
<evidence type="ECO:0000313" key="11">
    <source>
        <dbReference type="EMBL" id="KAA0041834.1"/>
    </source>
</evidence>
<comment type="cofactor">
    <cofactor evidence="1">
        <name>a divalent metal cation</name>
        <dbReference type="ChEBI" id="CHEBI:60240"/>
    </cofactor>
</comment>
<dbReference type="InterPro" id="IPR045249">
    <property type="entry name" value="HARBI1-like"/>
</dbReference>
<comment type="subcellular location">
    <subcellularLocation>
        <location evidence="2">Nucleus</location>
    </subcellularLocation>
</comment>
<dbReference type="EMBL" id="SSTD01013865">
    <property type="protein sequence ID" value="TYK05355.1"/>
    <property type="molecule type" value="Genomic_DNA"/>
</dbReference>
<organism evidence="11 13">
    <name type="scientific">Cucumis melo var. makuwa</name>
    <name type="common">Oriental melon</name>
    <dbReference type="NCBI Taxonomy" id="1194695"/>
    <lineage>
        <taxon>Eukaryota</taxon>
        <taxon>Viridiplantae</taxon>
        <taxon>Streptophyta</taxon>
        <taxon>Embryophyta</taxon>
        <taxon>Tracheophyta</taxon>
        <taxon>Spermatophyta</taxon>
        <taxon>Magnoliopsida</taxon>
        <taxon>eudicotyledons</taxon>
        <taxon>Gunneridae</taxon>
        <taxon>Pentapetalae</taxon>
        <taxon>rosids</taxon>
        <taxon>fabids</taxon>
        <taxon>Cucurbitales</taxon>
        <taxon>Cucurbitaceae</taxon>
        <taxon>Benincaseae</taxon>
        <taxon>Cucumis</taxon>
    </lineage>
</organism>
<name>A0A5A7TEH4_CUCMM</name>
<dbReference type="GO" id="GO:0004518">
    <property type="term" value="F:nuclease activity"/>
    <property type="evidence" value="ECO:0007669"/>
    <property type="project" value="UniProtKB-KW"/>
</dbReference>
<evidence type="ECO:0000256" key="3">
    <source>
        <dbReference type="ARBA" id="ARBA00006958"/>
    </source>
</evidence>
<protein>
    <submittedName>
        <fullName evidence="11 12">Nuclease HARBI1</fullName>
    </submittedName>
</protein>
<proteinExistence type="inferred from homology"/>
<dbReference type="Pfam" id="PF13359">
    <property type="entry name" value="DDE_Tnp_4"/>
    <property type="match status" value="1"/>
</dbReference>
<keyword evidence="4" id="KW-0540">Nuclease</keyword>
<evidence type="ECO:0000313" key="14">
    <source>
        <dbReference type="Proteomes" id="UP000321947"/>
    </source>
</evidence>
<comment type="similarity">
    <text evidence="3">Belongs to the HARBI1 family.</text>
</comment>
<dbReference type="STRING" id="1194695.A0A5A7TEH4"/>
<dbReference type="PANTHER" id="PTHR22930:SF85">
    <property type="entry name" value="GH03217P-RELATED"/>
    <property type="match status" value="1"/>
</dbReference>
<dbReference type="Pfam" id="PF26138">
    <property type="entry name" value="DUF8040"/>
    <property type="match status" value="1"/>
</dbReference>
<dbReference type="AlphaFoldDB" id="A0A5A7TEH4"/>
<evidence type="ECO:0000256" key="7">
    <source>
        <dbReference type="ARBA" id="ARBA00023242"/>
    </source>
</evidence>
<evidence type="ECO:0000256" key="6">
    <source>
        <dbReference type="ARBA" id="ARBA00022801"/>
    </source>
</evidence>
<dbReference type="GO" id="GO:0005634">
    <property type="term" value="C:nucleus"/>
    <property type="evidence" value="ECO:0007669"/>
    <property type="project" value="UniProtKB-SubCell"/>
</dbReference>
<dbReference type="Proteomes" id="UP000321947">
    <property type="component" value="Unassembled WGS sequence"/>
</dbReference>
<keyword evidence="6" id="KW-0378">Hydrolase</keyword>
<evidence type="ECO:0000256" key="8">
    <source>
        <dbReference type="SAM" id="SignalP"/>
    </source>
</evidence>